<comment type="similarity">
    <text evidence="4">Belongs to the RTC4 family.</text>
</comment>
<comment type="subcellular location">
    <subcellularLocation>
        <location evidence="3">Cytoplasm</location>
    </subcellularLocation>
    <subcellularLocation>
        <location evidence="2">Nucleus</location>
    </subcellularLocation>
</comment>
<dbReference type="OrthoDB" id="128308at2759"/>
<proteinExistence type="inferred from homology"/>
<feature type="compositionally biased region" description="Low complexity" evidence="8">
    <location>
        <begin position="198"/>
        <end position="207"/>
    </location>
</feature>
<protein>
    <recommendedName>
        <fullName evidence="5">Restriction of telomere capping protein 4</fullName>
    </recommendedName>
</protein>
<dbReference type="Pfam" id="PF14474">
    <property type="entry name" value="RTC4"/>
    <property type="match status" value="1"/>
</dbReference>
<dbReference type="PANTHER" id="PTHR41391:SF1">
    <property type="entry name" value="RESTRICTION OF TELOMERE CAPPING PROTEIN 4"/>
    <property type="match status" value="1"/>
</dbReference>
<comment type="caution">
    <text evidence="10">The sequence shown here is derived from an EMBL/GenBank/DDBJ whole genome shotgun (WGS) entry which is preliminary data.</text>
</comment>
<evidence type="ECO:0000256" key="8">
    <source>
        <dbReference type="SAM" id="MobiDB-lite"/>
    </source>
</evidence>
<evidence type="ECO:0000313" key="10">
    <source>
        <dbReference type="EMBL" id="OAA79596.1"/>
    </source>
</evidence>
<dbReference type="AlphaFoldDB" id="A0A168IS11"/>
<dbReference type="GO" id="GO:0005737">
    <property type="term" value="C:cytoplasm"/>
    <property type="evidence" value="ECO:0007669"/>
    <property type="project" value="UniProtKB-SubCell"/>
</dbReference>
<evidence type="ECO:0000256" key="5">
    <source>
        <dbReference type="ARBA" id="ARBA00015162"/>
    </source>
</evidence>
<evidence type="ECO:0000259" key="9">
    <source>
        <dbReference type="SMART" id="SM01312"/>
    </source>
</evidence>
<organism evidence="10 11">
    <name type="scientific">Akanthomyces lecanii RCEF 1005</name>
    <dbReference type="NCBI Taxonomy" id="1081108"/>
    <lineage>
        <taxon>Eukaryota</taxon>
        <taxon>Fungi</taxon>
        <taxon>Dikarya</taxon>
        <taxon>Ascomycota</taxon>
        <taxon>Pezizomycotina</taxon>
        <taxon>Sordariomycetes</taxon>
        <taxon>Hypocreomycetidae</taxon>
        <taxon>Hypocreales</taxon>
        <taxon>Cordycipitaceae</taxon>
        <taxon>Akanthomyces</taxon>
        <taxon>Cordyceps confragosa</taxon>
    </lineage>
</organism>
<comment type="function">
    <text evidence="1">May be involved in a process influencing telomere capping.</text>
</comment>
<reference evidence="10 11" key="1">
    <citation type="journal article" date="2016" name="Genome Biol. Evol.">
        <title>Divergent and convergent evolution of fungal pathogenicity.</title>
        <authorList>
            <person name="Shang Y."/>
            <person name="Xiao G."/>
            <person name="Zheng P."/>
            <person name="Cen K."/>
            <person name="Zhan S."/>
            <person name="Wang C."/>
        </authorList>
    </citation>
    <scope>NUCLEOTIDE SEQUENCE [LARGE SCALE GENOMIC DNA]</scope>
    <source>
        <strain evidence="10 11">RCEF 1005</strain>
    </source>
</reference>
<name>A0A168IS11_CORDF</name>
<evidence type="ECO:0000256" key="2">
    <source>
        <dbReference type="ARBA" id="ARBA00004123"/>
    </source>
</evidence>
<feature type="region of interest" description="Disordered" evidence="8">
    <location>
        <begin position="1"/>
        <end position="299"/>
    </location>
</feature>
<feature type="compositionally biased region" description="Low complexity" evidence="8">
    <location>
        <begin position="157"/>
        <end position="169"/>
    </location>
</feature>
<evidence type="ECO:0000256" key="6">
    <source>
        <dbReference type="ARBA" id="ARBA00022490"/>
    </source>
</evidence>
<evidence type="ECO:0000256" key="1">
    <source>
        <dbReference type="ARBA" id="ARBA00002738"/>
    </source>
</evidence>
<feature type="compositionally biased region" description="Polar residues" evidence="8">
    <location>
        <begin position="96"/>
        <end position="108"/>
    </location>
</feature>
<keyword evidence="7" id="KW-0539">Nucleus</keyword>
<feature type="compositionally biased region" description="Basic and acidic residues" evidence="8">
    <location>
        <begin position="114"/>
        <end position="124"/>
    </location>
</feature>
<keyword evidence="11" id="KW-1185">Reference proteome</keyword>
<sequence length="494" mass="54915">MSRRVGLTANAPGLLKTVGNRPRQVQKPPVTDDAPPLSTDEEDDTFSEGTVQAAKGSDRAASPRRKASHRPLSPIDSDSDTSVDERSRRAAIKPTAFSSKNGKENNTFTKRRRISESPERESPNHKGKLKPGNHLQDKWGFTGQKQTKATYGKRARGSQSSQPGSSQGSNKQLRVPSSIESPQKKKSSKFIMPDKKLLSSPGSSPKKLLTDLNGTADSEDEDSILASLKNYKKKTKKGKKKTSPPSSPPPAVFKLPQNFLDKSPGGQVPIRGDVEDLPKLSSDEDDDDDVSKLKIPEEYNEPPATKCPWCGEEVDKAFLDDFSKGKRLNVRMQTRFCQLHKQRTATQTWKDLDYPDIDWDGIETRFAAHRDHLLAIVEGRGSHFRNIHARNIEEGRARSMKREESFNPGYYGPRGFNAMCDYLVGEFSGALKRRAVDDRVIAGRGSAAFIQAVLVAELGVRLIMDDMKLSETKARQLMEDSKVMGELVQPEIER</sequence>
<evidence type="ECO:0000256" key="3">
    <source>
        <dbReference type="ARBA" id="ARBA00004496"/>
    </source>
</evidence>
<feature type="compositionally biased region" description="Basic residues" evidence="8">
    <location>
        <begin position="230"/>
        <end position="242"/>
    </location>
</feature>
<dbReference type="EMBL" id="AZHF01000002">
    <property type="protein sequence ID" value="OAA79596.1"/>
    <property type="molecule type" value="Genomic_DNA"/>
</dbReference>
<evidence type="ECO:0000256" key="4">
    <source>
        <dbReference type="ARBA" id="ARBA00009461"/>
    </source>
</evidence>
<dbReference type="InterPro" id="IPR028094">
    <property type="entry name" value="RTC4_C"/>
</dbReference>
<dbReference type="GO" id="GO:0005634">
    <property type="term" value="C:nucleus"/>
    <property type="evidence" value="ECO:0007669"/>
    <property type="project" value="UniProtKB-SubCell"/>
</dbReference>
<accession>A0A168IS11</accession>
<keyword evidence="6" id="KW-0963">Cytoplasm</keyword>
<dbReference type="SMART" id="SM01312">
    <property type="entry name" value="RTC4"/>
    <property type="match status" value="1"/>
</dbReference>
<dbReference type="PANTHER" id="PTHR41391">
    <property type="entry name" value="RESTRICTION OF TELOMERE CAPPING PROTEIN 4"/>
    <property type="match status" value="1"/>
</dbReference>
<feature type="domain" description="Restriction of telomere capping protein 4 C-terminal" evidence="9">
    <location>
        <begin position="376"/>
        <end position="491"/>
    </location>
</feature>
<gene>
    <name evidence="10" type="ORF">LEL_03082</name>
</gene>
<dbReference type="Proteomes" id="UP000076881">
    <property type="component" value="Unassembled WGS sequence"/>
</dbReference>
<evidence type="ECO:0000313" key="11">
    <source>
        <dbReference type="Proteomes" id="UP000076881"/>
    </source>
</evidence>
<dbReference type="InterPro" id="IPR039024">
    <property type="entry name" value="RTC4"/>
</dbReference>
<feature type="compositionally biased region" description="Basic and acidic residues" evidence="8">
    <location>
        <begin position="272"/>
        <end position="282"/>
    </location>
</feature>
<evidence type="ECO:0000256" key="7">
    <source>
        <dbReference type="ARBA" id="ARBA00023242"/>
    </source>
</evidence>